<evidence type="ECO:0000259" key="1">
    <source>
        <dbReference type="Pfam" id="PF11823"/>
    </source>
</evidence>
<reference evidence="2" key="1">
    <citation type="journal article" date="2022" name="Int. J. Syst. Evol. Microbiol.">
        <title>Granulimonas faecalis gen. nov., sp. nov., and Leptogranulimonas caecicola gen. nov., sp. nov., novel lactate-producing Atopobiaceae bacteria isolated from mouse intestines, and an emended description of the family Atopobiaceae.</title>
        <authorList>
            <person name="Morinaga K."/>
            <person name="Kusada H."/>
            <person name="Sakamoto S."/>
            <person name="Murakami T."/>
            <person name="Toyoda A."/>
            <person name="Mori H."/>
            <person name="Meng X.Y."/>
            <person name="Takashino M."/>
            <person name="Murotomi K."/>
            <person name="Tamaki H."/>
        </authorList>
    </citation>
    <scope>NUCLEOTIDE SEQUENCE</scope>
    <source>
        <strain evidence="2">OPF53</strain>
    </source>
</reference>
<dbReference type="Pfam" id="PF11823">
    <property type="entry name" value="Se_S_carrier"/>
    <property type="match status" value="1"/>
</dbReference>
<dbReference type="InterPro" id="IPR021778">
    <property type="entry name" value="Se/S_carrier-like"/>
</dbReference>
<dbReference type="RefSeq" id="WP_204407306.1">
    <property type="nucleotide sequence ID" value="NZ_BQKC01000001.1"/>
</dbReference>
<evidence type="ECO:0000313" key="3">
    <source>
        <dbReference type="Proteomes" id="UP001055025"/>
    </source>
</evidence>
<keyword evidence="3" id="KW-1185">Reference proteome</keyword>
<protein>
    <recommendedName>
        <fullName evidence="1">Putative Se/S carrier protein-like domain-containing protein</fullName>
    </recommendedName>
</protein>
<evidence type="ECO:0000313" key="2">
    <source>
        <dbReference type="EMBL" id="GJM54900.1"/>
    </source>
</evidence>
<comment type="caution">
    <text evidence="2">The sequence shown here is derived from an EMBL/GenBank/DDBJ whole genome shotgun (WGS) entry which is preliminary data.</text>
</comment>
<dbReference type="EMBL" id="BQKC01000001">
    <property type="protein sequence ID" value="GJM54900.1"/>
    <property type="molecule type" value="Genomic_DNA"/>
</dbReference>
<sequence>MGRRKRLRAVATFASTHDAVEAEALCKGAGIAGRLIPTPVAVRATCGLSWSMDPADRGAFEAVARGRFAIESIQELEL</sequence>
<gene>
    <name evidence="2" type="ORF">ATOP_05550</name>
</gene>
<feature type="domain" description="Putative Se/S carrier protein-like" evidence="1">
    <location>
        <begin position="10"/>
        <end position="64"/>
    </location>
</feature>
<dbReference type="AlphaFoldDB" id="A0AAV5B377"/>
<proteinExistence type="predicted"/>
<accession>A0AAV5B377</accession>
<organism evidence="2 3">
    <name type="scientific">Granulimonas faecalis</name>
    <dbReference type="NCBI Taxonomy" id="2894155"/>
    <lineage>
        <taxon>Bacteria</taxon>
        <taxon>Bacillati</taxon>
        <taxon>Actinomycetota</taxon>
        <taxon>Coriobacteriia</taxon>
        <taxon>Coriobacteriales</taxon>
        <taxon>Kribbibacteriaceae</taxon>
        <taxon>Granulimonas</taxon>
    </lineage>
</organism>
<name>A0AAV5B377_9ACTN</name>
<dbReference type="Proteomes" id="UP001055025">
    <property type="component" value="Unassembled WGS sequence"/>
</dbReference>